<evidence type="ECO:0000259" key="8">
    <source>
        <dbReference type="Pfam" id="PF01794"/>
    </source>
</evidence>
<evidence type="ECO:0000256" key="5">
    <source>
        <dbReference type="ARBA" id="ARBA00023004"/>
    </source>
</evidence>
<evidence type="ECO:0000256" key="3">
    <source>
        <dbReference type="ARBA" id="ARBA00022692"/>
    </source>
</evidence>
<keyword evidence="2" id="KW-0813">Transport</keyword>
<keyword evidence="3 7" id="KW-0812">Transmembrane</keyword>
<feature type="transmembrane region" description="Helical" evidence="7">
    <location>
        <begin position="149"/>
        <end position="165"/>
    </location>
</feature>
<evidence type="ECO:0000256" key="7">
    <source>
        <dbReference type="SAM" id="Phobius"/>
    </source>
</evidence>
<dbReference type="Proteomes" id="UP000186997">
    <property type="component" value="Unassembled WGS sequence"/>
</dbReference>
<dbReference type="GO" id="GO:0020037">
    <property type="term" value="F:heme binding"/>
    <property type="evidence" value="ECO:0007669"/>
    <property type="project" value="TreeGrafter"/>
</dbReference>
<evidence type="ECO:0000256" key="1">
    <source>
        <dbReference type="ARBA" id="ARBA00004141"/>
    </source>
</evidence>
<dbReference type="OrthoDB" id="9788328at2"/>
<dbReference type="InterPro" id="IPR022837">
    <property type="entry name" value="MsrQ-like"/>
</dbReference>
<keyword evidence="10" id="KW-1185">Reference proteome</keyword>
<feature type="transmembrane region" description="Helical" evidence="7">
    <location>
        <begin position="80"/>
        <end position="98"/>
    </location>
</feature>
<evidence type="ECO:0000256" key="6">
    <source>
        <dbReference type="ARBA" id="ARBA00023136"/>
    </source>
</evidence>
<name>A0A1R3WUQ6_9RHOB</name>
<evidence type="ECO:0000256" key="4">
    <source>
        <dbReference type="ARBA" id="ARBA00022989"/>
    </source>
</evidence>
<gene>
    <name evidence="9" type="ORF">SAMN05421665_1404</name>
</gene>
<dbReference type="Pfam" id="PF01794">
    <property type="entry name" value="Ferric_reduct"/>
    <property type="match status" value="1"/>
</dbReference>
<proteinExistence type="predicted"/>
<keyword evidence="6 7" id="KW-0472">Membrane</keyword>
<feature type="transmembrane region" description="Helical" evidence="7">
    <location>
        <begin position="113"/>
        <end position="137"/>
    </location>
</feature>
<dbReference type="EMBL" id="FTPR01000001">
    <property type="protein sequence ID" value="SIT82182.1"/>
    <property type="molecule type" value="Genomic_DNA"/>
</dbReference>
<accession>A0A1R3WUQ6</accession>
<dbReference type="GO" id="GO:0016679">
    <property type="term" value="F:oxidoreductase activity, acting on diphenols and related substances as donors"/>
    <property type="evidence" value="ECO:0007669"/>
    <property type="project" value="TreeGrafter"/>
</dbReference>
<dbReference type="STRING" id="287098.SAMN05421665_1404"/>
<feature type="transmembrane region" description="Helical" evidence="7">
    <location>
        <begin position="171"/>
        <end position="190"/>
    </location>
</feature>
<feature type="transmembrane region" description="Helical" evidence="7">
    <location>
        <begin position="49"/>
        <end position="68"/>
    </location>
</feature>
<dbReference type="InterPro" id="IPR013130">
    <property type="entry name" value="Fe3_Rdtase_TM_dom"/>
</dbReference>
<organism evidence="9 10">
    <name type="scientific">Yoonia rosea</name>
    <dbReference type="NCBI Taxonomy" id="287098"/>
    <lineage>
        <taxon>Bacteria</taxon>
        <taxon>Pseudomonadati</taxon>
        <taxon>Pseudomonadota</taxon>
        <taxon>Alphaproteobacteria</taxon>
        <taxon>Rhodobacterales</taxon>
        <taxon>Paracoccaceae</taxon>
        <taxon>Yoonia</taxon>
    </lineage>
</organism>
<feature type="domain" description="Ferric oxidoreductase" evidence="8">
    <location>
        <begin position="49"/>
        <end position="158"/>
    </location>
</feature>
<evidence type="ECO:0000256" key="2">
    <source>
        <dbReference type="ARBA" id="ARBA00022448"/>
    </source>
</evidence>
<keyword evidence="4 7" id="KW-1133">Transmembrane helix</keyword>
<dbReference type="GO" id="GO:0005886">
    <property type="term" value="C:plasma membrane"/>
    <property type="evidence" value="ECO:0007669"/>
    <property type="project" value="TreeGrafter"/>
</dbReference>
<dbReference type="RefSeq" id="WP_076658959.1">
    <property type="nucleotide sequence ID" value="NZ_FTPR01000001.1"/>
</dbReference>
<protein>
    <submittedName>
        <fullName evidence="9">Sulfoxide reductase heme-binding subunit YedZ</fullName>
    </submittedName>
</protein>
<evidence type="ECO:0000313" key="10">
    <source>
        <dbReference type="Proteomes" id="UP000186997"/>
    </source>
</evidence>
<comment type="subcellular location">
    <subcellularLocation>
        <location evidence="1">Membrane</location>
        <topology evidence="1">Multi-pass membrane protein</topology>
    </subcellularLocation>
</comment>
<dbReference type="PANTHER" id="PTHR36964:SF1">
    <property type="entry name" value="PROTEIN-METHIONINE-SULFOXIDE REDUCTASE HEME-BINDING SUBUNIT MSRQ"/>
    <property type="match status" value="1"/>
</dbReference>
<sequence>MQRFFAATSPYLTWAVLASLGVMMTFTALTSDDPRIFHQLVHPSGETSARLLIVLMMATPLAMLLKGWRGPQWLKRNRRYLGVASFGYALLHTIFYLLDKASLTTVVDELPRLYIWTGWIAFIIFVPLALTSMDYFVRKMGTWWKWLQRWTYAAAVLTLVHWAALNDWDGAAAALVHFGPLIALEAYRVWYWYLRPRPQAAALPQR</sequence>
<evidence type="ECO:0000313" key="9">
    <source>
        <dbReference type="EMBL" id="SIT82182.1"/>
    </source>
</evidence>
<keyword evidence="5" id="KW-0408">Iron</keyword>
<dbReference type="AlphaFoldDB" id="A0A1R3WUQ6"/>
<reference evidence="10" key="1">
    <citation type="submission" date="2017-01" db="EMBL/GenBank/DDBJ databases">
        <authorList>
            <person name="Varghese N."/>
            <person name="Submissions S."/>
        </authorList>
    </citation>
    <scope>NUCLEOTIDE SEQUENCE [LARGE SCALE GENOMIC DNA]</scope>
    <source>
        <strain evidence="10">DSM 29591</strain>
    </source>
</reference>
<dbReference type="GO" id="GO:0010181">
    <property type="term" value="F:FMN binding"/>
    <property type="evidence" value="ECO:0007669"/>
    <property type="project" value="TreeGrafter"/>
</dbReference>
<dbReference type="PANTHER" id="PTHR36964">
    <property type="entry name" value="PROTEIN-METHIONINE-SULFOXIDE REDUCTASE HEME-BINDING SUBUNIT MSRQ"/>
    <property type="match status" value="1"/>
</dbReference>
<feature type="transmembrane region" description="Helical" evidence="7">
    <location>
        <begin position="12"/>
        <end position="29"/>
    </location>
</feature>